<organism evidence="1">
    <name type="scientific">Vitis vinifera</name>
    <name type="common">Grape</name>
    <dbReference type="NCBI Taxonomy" id="29760"/>
    <lineage>
        <taxon>Eukaryota</taxon>
        <taxon>Viridiplantae</taxon>
        <taxon>Streptophyta</taxon>
        <taxon>Embryophyta</taxon>
        <taxon>Tracheophyta</taxon>
        <taxon>Spermatophyta</taxon>
        <taxon>Magnoliopsida</taxon>
        <taxon>eudicotyledons</taxon>
        <taxon>Gunneridae</taxon>
        <taxon>Pentapetalae</taxon>
        <taxon>rosids</taxon>
        <taxon>Vitales</taxon>
        <taxon>Vitaceae</taxon>
        <taxon>Viteae</taxon>
        <taxon>Vitis</taxon>
    </lineage>
</organism>
<accession>A5AUF2</accession>
<name>A5AUF2_VITVI</name>
<reference evidence="1" key="1">
    <citation type="journal article" date="2007" name="PLoS ONE">
        <title>The first genome sequence of an elite grapevine cultivar (Pinot noir Vitis vinifera L.): coping with a highly heterozygous genome.</title>
        <authorList>
            <person name="Velasco R."/>
            <person name="Zharkikh A."/>
            <person name="Troggio M."/>
            <person name="Cartwright D.A."/>
            <person name="Cestaro A."/>
            <person name="Pruss D."/>
            <person name="Pindo M."/>
            <person name="FitzGerald L.M."/>
            <person name="Vezzulli S."/>
            <person name="Reid J."/>
            <person name="Malacarne G."/>
            <person name="Iliev D."/>
            <person name="Coppola G."/>
            <person name="Wardell B."/>
            <person name="Micheletti D."/>
            <person name="Macalma T."/>
            <person name="Facci M."/>
            <person name="Mitchell J.T."/>
            <person name="Perazzolli M."/>
            <person name="Eldredge G."/>
            <person name="Gatto P."/>
            <person name="Oyzerski R."/>
            <person name="Moretto M."/>
            <person name="Gutin N."/>
            <person name="Stefanini M."/>
            <person name="Chen Y."/>
            <person name="Segala C."/>
            <person name="Davenport C."/>
            <person name="Dematte L."/>
            <person name="Mraz A."/>
            <person name="Battilana J."/>
            <person name="Stormo K."/>
            <person name="Costa F."/>
            <person name="Tao Q."/>
            <person name="Si-Ammour A."/>
            <person name="Harkins T."/>
            <person name="Lackey A."/>
            <person name="Perbost C."/>
            <person name="Taillon B."/>
            <person name="Stella A."/>
            <person name="Solovyev V."/>
            <person name="Fawcett J.A."/>
            <person name="Sterck L."/>
            <person name="Vandepoele K."/>
            <person name="Grando S.M."/>
            <person name="Toppo S."/>
            <person name="Moser C."/>
            <person name="Lanchbury J."/>
            <person name="Bogden R."/>
            <person name="Skolnick M."/>
            <person name="Sgaramella V."/>
            <person name="Bhatnagar S.K."/>
            <person name="Fontana P."/>
            <person name="Gutin A."/>
            <person name="Van de Peer Y."/>
            <person name="Salamini F."/>
            <person name="Viola R."/>
        </authorList>
    </citation>
    <scope>NUCLEOTIDE SEQUENCE</scope>
</reference>
<proteinExistence type="predicted"/>
<gene>
    <name evidence="1" type="ORF">VITISV_036407</name>
</gene>
<dbReference type="EMBL" id="AM436026">
    <property type="protein sequence ID" value="CAN76055.1"/>
    <property type="molecule type" value="Genomic_DNA"/>
</dbReference>
<dbReference type="AlphaFoldDB" id="A5AUF2"/>
<sequence>MGMCAKVQTQWSQSRGFGAVRWGHRKCFPSIADSISAVGCSTRGEEWASRALTIKPVVQPLSLLITGYVVIICRRGMFLFVTKDQKSNERGKVPRLCA</sequence>
<evidence type="ECO:0000313" key="1">
    <source>
        <dbReference type="EMBL" id="CAN76055.1"/>
    </source>
</evidence>
<protein>
    <submittedName>
        <fullName evidence="1">Uncharacterized protein</fullName>
    </submittedName>
</protein>